<comment type="caution">
    <text evidence="6">The sequence shown here is derived from an EMBL/GenBank/DDBJ whole genome shotgun (WGS) entry which is preliminary data.</text>
</comment>
<gene>
    <name evidence="6" type="ORF">A1O9_06892</name>
</gene>
<dbReference type="Proteomes" id="UP000027920">
    <property type="component" value="Unassembled WGS sequence"/>
</dbReference>
<evidence type="ECO:0000256" key="5">
    <source>
        <dbReference type="SAM" id="Phobius"/>
    </source>
</evidence>
<feature type="transmembrane region" description="Helical" evidence="5">
    <location>
        <begin position="256"/>
        <end position="279"/>
    </location>
</feature>
<evidence type="ECO:0000313" key="6">
    <source>
        <dbReference type="EMBL" id="KEF56703.1"/>
    </source>
</evidence>
<keyword evidence="2 5" id="KW-0812">Transmembrane</keyword>
<dbReference type="AlphaFoldDB" id="A0A072PBR0"/>
<accession>A0A072PBR0</accession>
<dbReference type="GO" id="GO:0022857">
    <property type="term" value="F:transmembrane transporter activity"/>
    <property type="evidence" value="ECO:0007669"/>
    <property type="project" value="InterPro"/>
</dbReference>
<reference evidence="6 7" key="1">
    <citation type="submission" date="2013-03" db="EMBL/GenBank/DDBJ databases">
        <title>The Genome Sequence of Exophiala aquamarina CBS 119918.</title>
        <authorList>
            <consortium name="The Broad Institute Genomics Platform"/>
            <person name="Cuomo C."/>
            <person name="de Hoog S."/>
            <person name="Gorbushina A."/>
            <person name="Walker B."/>
            <person name="Young S.K."/>
            <person name="Zeng Q."/>
            <person name="Gargeya S."/>
            <person name="Fitzgerald M."/>
            <person name="Haas B."/>
            <person name="Abouelleil A."/>
            <person name="Allen A.W."/>
            <person name="Alvarado L."/>
            <person name="Arachchi H.M."/>
            <person name="Berlin A.M."/>
            <person name="Chapman S.B."/>
            <person name="Gainer-Dewar J."/>
            <person name="Goldberg J."/>
            <person name="Griggs A."/>
            <person name="Gujja S."/>
            <person name="Hansen M."/>
            <person name="Howarth C."/>
            <person name="Imamovic A."/>
            <person name="Ireland A."/>
            <person name="Larimer J."/>
            <person name="McCowan C."/>
            <person name="Murphy C."/>
            <person name="Pearson M."/>
            <person name="Poon T.W."/>
            <person name="Priest M."/>
            <person name="Roberts A."/>
            <person name="Saif S."/>
            <person name="Shea T."/>
            <person name="Sisk P."/>
            <person name="Sykes S."/>
            <person name="Wortman J."/>
            <person name="Nusbaum C."/>
            <person name="Birren B."/>
        </authorList>
    </citation>
    <scope>NUCLEOTIDE SEQUENCE [LARGE SCALE GENOMIC DNA]</scope>
    <source>
        <strain evidence="6 7">CBS 119918</strain>
    </source>
</reference>
<dbReference type="OrthoDB" id="2587356at2759"/>
<keyword evidence="7" id="KW-1185">Reference proteome</keyword>
<feature type="transmembrane region" description="Helical" evidence="5">
    <location>
        <begin position="188"/>
        <end position="208"/>
    </location>
</feature>
<dbReference type="SUPFAM" id="SSF103473">
    <property type="entry name" value="MFS general substrate transporter"/>
    <property type="match status" value="1"/>
</dbReference>
<organism evidence="6 7">
    <name type="scientific">Exophiala aquamarina CBS 119918</name>
    <dbReference type="NCBI Taxonomy" id="1182545"/>
    <lineage>
        <taxon>Eukaryota</taxon>
        <taxon>Fungi</taxon>
        <taxon>Dikarya</taxon>
        <taxon>Ascomycota</taxon>
        <taxon>Pezizomycotina</taxon>
        <taxon>Eurotiomycetes</taxon>
        <taxon>Chaetothyriomycetidae</taxon>
        <taxon>Chaetothyriales</taxon>
        <taxon>Herpotrichiellaceae</taxon>
        <taxon>Exophiala</taxon>
    </lineage>
</organism>
<name>A0A072PBR0_9EURO</name>
<feature type="transmembrane region" description="Helical" evidence="5">
    <location>
        <begin position="147"/>
        <end position="167"/>
    </location>
</feature>
<comment type="subcellular location">
    <subcellularLocation>
        <location evidence="1">Membrane</location>
        <topology evidence="1">Multi-pass membrane protein</topology>
    </subcellularLocation>
</comment>
<feature type="transmembrane region" description="Helical" evidence="5">
    <location>
        <begin position="324"/>
        <end position="343"/>
    </location>
</feature>
<dbReference type="Pfam" id="PF07690">
    <property type="entry name" value="MFS_1"/>
    <property type="match status" value="1"/>
</dbReference>
<dbReference type="PANTHER" id="PTHR23501:SF195">
    <property type="entry name" value="PEP5"/>
    <property type="match status" value="1"/>
</dbReference>
<dbReference type="PANTHER" id="PTHR23501">
    <property type="entry name" value="MAJOR FACILITATOR SUPERFAMILY"/>
    <property type="match status" value="1"/>
</dbReference>
<evidence type="ECO:0000256" key="4">
    <source>
        <dbReference type="ARBA" id="ARBA00023136"/>
    </source>
</evidence>
<dbReference type="EMBL" id="AMGV01000005">
    <property type="protein sequence ID" value="KEF56703.1"/>
    <property type="molecule type" value="Genomic_DNA"/>
</dbReference>
<evidence type="ECO:0000256" key="1">
    <source>
        <dbReference type="ARBA" id="ARBA00004141"/>
    </source>
</evidence>
<keyword evidence="3 5" id="KW-1133">Transmembrane helix</keyword>
<evidence type="ECO:0000256" key="2">
    <source>
        <dbReference type="ARBA" id="ARBA00022692"/>
    </source>
</evidence>
<evidence type="ECO:0000256" key="3">
    <source>
        <dbReference type="ARBA" id="ARBA00022989"/>
    </source>
</evidence>
<dbReference type="GO" id="GO:0005886">
    <property type="term" value="C:plasma membrane"/>
    <property type="evidence" value="ECO:0007669"/>
    <property type="project" value="TreeGrafter"/>
</dbReference>
<dbReference type="HOGENOM" id="CLU_000960_25_1_1"/>
<dbReference type="RefSeq" id="XP_013259293.1">
    <property type="nucleotide sequence ID" value="XM_013403839.1"/>
</dbReference>
<keyword evidence="4 5" id="KW-0472">Membrane</keyword>
<evidence type="ECO:0008006" key="8">
    <source>
        <dbReference type="Google" id="ProtNLM"/>
    </source>
</evidence>
<dbReference type="VEuPathDB" id="FungiDB:A1O9_06892"/>
<feature type="transmembrane region" description="Helical" evidence="5">
    <location>
        <begin position="214"/>
        <end position="236"/>
    </location>
</feature>
<dbReference type="Gene3D" id="1.20.1250.20">
    <property type="entry name" value="MFS general substrate transporter like domains"/>
    <property type="match status" value="1"/>
</dbReference>
<evidence type="ECO:0000313" key="7">
    <source>
        <dbReference type="Proteomes" id="UP000027920"/>
    </source>
</evidence>
<feature type="transmembrane region" description="Helical" evidence="5">
    <location>
        <begin position="56"/>
        <end position="72"/>
    </location>
</feature>
<dbReference type="InterPro" id="IPR036259">
    <property type="entry name" value="MFS_trans_sf"/>
</dbReference>
<feature type="transmembrane region" description="Helical" evidence="5">
    <location>
        <begin position="78"/>
        <end position="101"/>
    </location>
</feature>
<proteinExistence type="predicted"/>
<feature type="transmembrane region" description="Helical" evidence="5">
    <location>
        <begin position="29"/>
        <end position="49"/>
    </location>
</feature>
<dbReference type="InterPro" id="IPR011701">
    <property type="entry name" value="MFS"/>
</dbReference>
<feature type="transmembrane region" description="Helical" evidence="5">
    <location>
        <begin position="291"/>
        <end position="312"/>
    </location>
</feature>
<dbReference type="GeneID" id="25281807"/>
<sequence>MATLMAIVGVGVFASSITAYFNASDKTVWVATILSIAQIALGPPLAQAADFWGRKWFLVVCSACRFIGAVVISRAKNIGVLLVGFAILSISYSTQALLTAVASENITRQMQPLAQESLIFAGCSGGAIGLLMGGKLLQHGNLPNYRIYFYVLAAVYGVATLGCLLCYNPPRRELQLLPLKDKLRGLDCVGYVLFSPSLALFCIALAWAENPWPWSNYWVHTPLIICFVAMGLFMLYEWKGRKDGIFHHGIVRNRNFALSAIGIWVEGFTFFTINVYLGYEFRLFTGADTLVSNIPTVITFVGCLSFSLLFGAYSSKMKSLRAPIFMAFVLLLIFNILMIAVTARTSRSAIMGYSLRHRRPAPRGGAPIQPPGGACLPGIRSLHRRPCRG</sequence>
<protein>
    <recommendedName>
        <fullName evidence="8">Major facilitator superfamily (MFS) profile domain-containing protein</fullName>
    </recommendedName>
</protein>
<feature type="transmembrane region" description="Helical" evidence="5">
    <location>
        <begin position="113"/>
        <end position="132"/>
    </location>
</feature>